<evidence type="ECO:0000259" key="1">
    <source>
        <dbReference type="Pfam" id="PF01636"/>
    </source>
</evidence>
<evidence type="ECO:0000313" key="2">
    <source>
        <dbReference type="EMBL" id="WNM27473.1"/>
    </source>
</evidence>
<dbReference type="InterPro" id="IPR002575">
    <property type="entry name" value="Aminoglycoside_PTrfase"/>
</dbReference>
<dbReference type="EMBL" id="CP134880">
    <property type="protein sequence ID" value="WNM27473.1"/>
    <property type="molecule type" value="Genomic_DNA"/>
</dbReference>
<proteinExistence type="predicted"/>
<dbReference type="Pfam" id="PF01636">
    <property type="entry name" value="APH"/>
    <property type="match status" value="1"/>
</dbReference>
<dbReference type="Proteomes" id="UP001303408">
    <property type="component" value="Chromosome"/>
</dbReference>
<gene>
    <name evidence="2" type="ORF">RN607_00285</name>
</gene>
<dbReference type="SUPFAM" id="SSF56112">
    <property type="entry name" value="Protein kinase-like (PK-like)"/>
    <property type="match status" value="1"/>
</dbReference>
<name>A0AA96FCT7_9MICO</name>
<dbReference type="RefSeq" id="WP_313543506.1">
    <property type="nucleotide sequence ID" value="NZ_CP134880.1"/>
</dbReference>
<dbReference type="AlphaFoldDB" id="A0AA96FCT7"/>
<sequence length="309" mass="34588">MTMDPEPFRPTEMTAGRILPDEFVRALLLERSPEHANLPFGRRYTDMEEHFSVRLGDELIIELPRQRRLPSWDPVAMDHLHAAAQDWDFRARLPIVICEPALGYPHRFEIARWFDASTAIRSPLRTEAARDLGRALAQVHERPTGGAPLHEATGGSLITRSGQTYERLAQSSTLRSPEGAGVIPERIRRAWDDAVAVPPALERTWITGTLDPRAVMAKDGEFAGLVYWREHSVGDPINELGIATLLFGPEGVDLLLDGYGHDGAELRVQMKAIATKRALLYIHSDNPAIARLGWTRLQQMGMLTDPTQE</sequence>
<protein>
    <submittedName>
        <fullName evidence="2">Phosphotransferase</fullName>
    </submittedName>
</protein>
<reference evidence="2" key="1">
    <citation type="submission" date="2023-09" db="EMBL/GenBank/DDBJ databases">
        <title>Demequina sp. a novel bacteria isolated from Capsicum annuum.</title>
        <authorList>
            <person name="Humaira Z."/>
            <person name="Lee J."/>
            <person name="Cho D."/>
        </authorList>
    </citation>
    <scope>NUCLEOTIDE SEQUENCE</scope>
    <source>
        <strain evidence="2">PMTSA13</strain>
    </source>
</reference>
<dbReference type="KEGG" id="dcp:RN607_00285"/>
<accession>A0AA96FCT7</accession>
<organism evidence="2">
    <name type="scientific">Demequina capsici</name>
    <dbReference type="NCBI Taxonomy" id="3075620"/>
    <lineage>
        <taxon>Bacteria</taxon>
        <taxon>Bacillati</taxon>
        <taxon>Actinomycetota</taxon>
        <taxon>Actinomycetes</taxon>
        <taxon>Micrococcales</taxon>
        <taxon>Demequinaceae</taxon>
        <taxon>Demequina</taxon>
    </lineage>
</organism>
<feature type="domain" description="Aminoglycoside phosphotransferase" evidence="1">
    <location>
        <begin position="77"/>
        <end position="267"/>
    </location>
</feature>
<dbReference type="InterPro" id="IPR011009">
    <property type="entry name" value="Kinase-like_dom_sf"/>
</dbReference>